<dbReference type="EMBL" id="LT635756">
    <property type="protein sequence ID" value="SGZ46939.1"/>
    <property type="molecule type" value="Genomic_DNA"/>
</dbReference>
<evidence type="ECO:0000256" key="1">
    <source>
        <dbReference type="SAM" id="MobiDB-lite"/>
    </source>
</evidence>
<dbReference type="OrthoDB" id="4068467at2759"/>
<feature type="region of interest" description="Disordered" evidence="1">
    <location>
        <begin position="134"/>
        <end position="154"/>
    </location>
</feature>
<proteinExistence type="predicted"/>
<evidence type="ECO:0000313" key="2">
    <source>
        <dbReference type="EMBL" id="SGZ46939.1"/>
    </source>
</evidence>
<name>A0A1L0BB89_9ASCO</name>
<reference evidence="2 3" key="1">
    <citation type="submission" date="2016-10" db="EMBL/GenBank/DDBJ databases">
        <authorList>
            <person name="de Groot N.N."/>
        </authorList>
    </citation>
    <scope>NUCLEOTIDE SEQUENCE [LARGE SCALE GENOMIC DNA]</scope>
    <source>
        <strain evidence="2 3">CBS 141442</strain>
    </source>
</reference>
<dbReference type="AlphaFoldDB" id="A0A1L0BB89"/>
<evidence type="ECO:0000313" key="3">
    <source>
        <dbReference type="Proteomes" id="UP000182334"/>
    </source>
</evidence>
<feature type="compositionally biased region" description="Basic and acidic residues" evidence="1">
    <location>
        <begin position="613"/>
        <end position="624"/>
    </location>
</feature>
<accession>A0A1L0BB89</accession>
<dbReference type="Proteomes" id="UP000182334">
    <property type="component" value="Chromosome I"/>
</dbReference>
<gene>
    <name evidence="2" type="ORF">SAMEA4029010_CIC11G00000003488</name>
</gene>
<protein>
    <submittedName>
        <fullName evidence="2">CIC11C00000003488</fullName>
    </submittedName>
</protein>
<keyword evidence="3" id="KW-1185">Reference proteome</keyword>
<feature type="compositionally biased region" description="Basic residues" evidence="1">
    <location>
        <begin position="646"/>
        <end position="660"/>
    </location>
</feature>
<sequence length="660" mass="73493">MAQVSLPPDGPYARRVSFNNLHPDDLESGTSKFYSYNVDEQASTRSNVLEVNKLFGNYTMGPVAPTVSRKRVRLPDPPSKLILKNKLTPTQLLANLLHAKLLGVSYHGDLNDLVKNEHDGTVHLEADGVVLEADASDSDDDEDVGSPPPQPTARRKLYSQMTDEELMALDPQFAKPRTSSIDNFKFDSSTTYYSTARRASTGSAAIPSQAVSKQIVYPSLNENNYKSMSLTVRHEDYDVDSEASRTLLTVISGRKHTWNSLDWLLLTENGLPRTTSFLQNGDCLVIAGLVPLKFMDGAETIRKQHSLDDKLYQKCNNLLNYVLENLPDPLLRLKITVEFVLDIPPSDPLSPNYKKNQHTGTRFMLEHLFKQYQPTLVIVGNKSTNLNFKYPIRKRRQRSTVTAPTNPGLPGLPGLAKIPLASTLSSDNGPDAYLIKLSSFLIKYLTVPLIMVGNSTVFHHKTEFKHNTAVTFSDSKPPQAPRSILEPERKNSNASDISIESFNGNGDSQSFSSLETPEELQQSVNTLLKSQSPDRFATMLDSISQYSLAHLKYYLNVVHDDTIEKLSPRLLNSKVHQVYSSIGTGKSLSKSHSNGASGKAYKVKSLISYSEEEEKKNEKMINEKKLKKSVSRGSVNTLASADDKKPKKKKSFLQKLGMKK</sequence>
<feature type="compositionally biased region" description="Acidic residues" evidence="1">
    <location>
        <begin position="134"/>
        <end position="144"/>
    </location>
</feature>
<feature type="region of interest" description="Disordered" evidence="1">
    <location>
        <begin position="611"/>
        <end position="660"/>
    </location>
</feature>
<organism evidence="2 3">
    <name type="scientific">Sungouiella intermedia</name>
    <dbReference type="NCBI Taxonomy" id="45354"/>
    <lineage>
        <taxon>Eukaryota</taxon>
        <taxon>Fungi</taxon>
        <taxon>Dikarya</taxon>
        <taxon>Ascomycota</taxon>
        <taxon>Saccharomycotina</taxon>
        <taxon>Pichiomycetes</taxon>
        <taxon>Metschnikowiaceae</taxon>
        <taxon>Sungouiella</taxon>
    </lineage>
</organism>
<feature type="region of interest" description="Disordered" evidence="1">
    <location>
        <begin position="469"/>
        <end position="491"/>
    </location>
</feature>